<dbReference type="PROSITE" id="PS51257">
    <property type="entry name" value="PROKAR_LIPOPROTEIN"/>
    <property type="match status" value="1"/>
</dbReference>
<reference evidence="1" key="1">
    <citation type="submission" date="2018-11" db="EMBL/GenBank/DDBJ databases">
        <authorList>
            <consortium name="Pathogen Informatics"/>
        </authorList>
    </citation>
    <scope>NUCLEOTIDE SEQUENCE</scope>
</reference>
<protein>
    <submittedName>
        <fullName evidence="1">Uncharacterized protein</fullName>
    </submittedName>
</protein>
<organism evidence="1 2">
    <name type="scientific">Protopolystoma xenopodis</name>
    <dbReference type="NCBI Taxonomy" id="117903"/>
    <lineage>
        <taxon>Eukaryota</taxon>
        <taxon>Metazoa</taxon>
        <taxon>Spiralia</taxon>
        <taxon>Lophotrochozoa</taxon>
        <taxon>Platyhelminthes</taxon>
        <taxon>Monogenea</taxon>
        <taxon>Polyopisthocotylea</taxon>
        <taxon>Polystomatidea</taxon>
        <taxon>Polystomatidae</taxon>
        <taxon>Protopolystoma</taxon>
    </lineage>
</organism>
<evidence type="ECO:0000313" key="2">
    <source>
        <dbReference type="Proteomes" id="UP000784294"/>
    </source>
</evidence>
<comment type="caution">
    <text evidence="1">The sequence shown here is derived from an EMBL/GenBank/DDBJ whole genome shotgun (WGS) entry which is preliminary data.</text>
</comment>
<dbReference type="Proteomes" id="UP000784294">
    <property type="component" value="Unassembled WGS sequence"/>
</dbReference>
<gene>
    <name evidence="1" type="ORF">PXEA_LOCUS1206</name>
</gene>
<keyword evidence="2" id="KW-1185">Reference proteome</keyword>
<name>A0A3S4ZZ26_9PLAT</name>
<evidence type="ECO:0000313" key="1">
    <source>
        <dbReference type="EMBL" id="VEL07766.1"/>
    </source>
</evidence>
<accession>A0A3S4ZZ26</accession>
<dbReference type="EMBL" id="CAAALY010002426">
    <property type="protein sequence ID" value="VEL07766.1"/>
    <property type="molecule type" value="Genomic_DNA"/>
</dbReference>
<sequence length="104" mass="11373">MRSTLWRIRYQGTPCHASLMSACDTALGLIVPRQVHRSEYANEAKYGKISANEAKVLRLAHSDQSSDVVTSTCGFESYEGKPSVFLLDNCIGPAKTLLACIPIL</sequence>
<dbReference type="AlphaFoldDB" id="A0A3S4ZZ26"/>
<proteinExistence type="predicted"/>